<comment type="caution">
    <text evidence="1">The sequence shown here is derived from an EMBL/GenBank/DDBJ whole genome shotgun (WGS) entry which is preliminary data.</text>
</comment>
<gene>
    <name evidence="1" type="ORF">E2562_027748</name>
</gene>
<proteinExistence type="predicted"/>
<name>A0A6G1EQI8_9ORYZ</name>
<reference evidence="1 2" key="1">
    <citation type="submission" date="2019-11" db="EMBL/GenBank/DDBJ databases">
        <title>Whole genome sequence of Oryza granulata.</title>
        <authorList>
            <person name="Li W."/>
        </authorList>
    </citation>
    <scope>NUCLEOTIDE SEQUENCE [LARGE SCALE GENOMIC DNA]</scope>
    <source>
        <strain evidence="2">cv. Menghai</strain>
        <tissue evidence="1">Leaf</tissue>
    </source>
</reference>
<dbReference type="AlphaFoldDB" id="A0A6G1EQI8"/>
<evidence type="ECO:0000313" key="1">
    <source>
        <dbReference type="EMBL" id="KAF0926894.1"/>
    </source>
</evidence>
<dbReference type="EMBL" id="SPHZ02000003">
    <property type="protein sequence ID" value="KAF0926894.1"/>
    <property type="molecule type" value="Genomic_DNA"/>
</dbReference>
<protein>
    <submittedName>
        <fullName evidence="1">Uncharacterized protein</fullName>
    </submittedName>
</protein>
<sequence length="86" mass="8874">MGWRDNATPAQLVLPVPCHASATGAPTICPLQVYCPAGELLLRRMKNLAGGADSKFPDLAVIDVVRYGGRRNPCAAGGGNSGAARI</sequence>
<dbReference type="Proteomes" id="UP000479710">
    <property type="component" value="Unassembled WGS sequence"/>
</dbReference>
<organism evidence="1 2">
    <name type="scientific">Oryza meyeriana var. granulata</name>
    <dbReference type="NCBI Taxonomy" id="110450"/>
    <lineage>
        <taxon>Eukaryota</taxon>
        <taxon>Viridiplantae</taxon>
        <taxon>Streptophyta</taxon>
        <taxon>Embryophyta</taxon>
        <taxon>Tracheophyta</taxon>
        <taxon>Spermatophyta</taxon>
        <taxon>Magnoliopsida</taxon>
        <taxon>Liliopsida</taxon>
        <taxon>Poales</taxon>
        <taxon>Poaceae</taxon>
        <taxon>BOP clade</taxon>
        <taxon>Oryzoideae</taxon>
        <taxon>Oryzeae</taxon>
        <taxon>Oryzinae</taxon>
        <taxon>Oryza</taxon>
        <taxon>Oryza meyeriana</taxon>
    </lineage>
</organism>
<accession>A0A6G1EQI8</accession>
<keyword evidence="2" id="KW-1185">Reference proteome</keyword>
<evidence type="ECO:0000313" key="2">
    <source>
        <dbReference type="Proteomes" id="UP000479710"/>
    </source>
</evidence>